<dbReference type="PANTHER" id="PTHR43096">
    <property type="entry name" value="DNAJ HOMOLOG 1, MITOCHONDRIAL-RELATED"/>
    <property type="match status" value="1"/>
</dbReference>
<comment type="caution">
    <text evidence="5">The sequence shown here is derived from an EMBL/GenBank/DDBJ whole genome shotgun (WGS) entry which is preliminary data.</text>
</comment>
<organism evidence="5 6">
    <name type="scientific">Anoxynatronum sibiricum</name>
    <dbReference type="NCBI Taxonomy" id="210623"/>
    <lineage>
        <taxon>Bacteria</taxon>
        <taxon>Bacillati</taxon>
        <taxon>Bacillota</taxon>
        <taxon>Clostridia</taxon>
        <taxon>Eubacteriales</taxon>
        <taxon>Clostridiaceae</taxon>
        <taxon>Anoxynatronum</taxon>
    </lineage>
</organism>
<dbReference type="PROSITE" id="PS50076">
    <property type="entry name" value="DNAJ_2"/>
    <property type="match status" value="1"/>
</dbReference>
<dbReference type="Proteomes" id="UP001407405">
    <property type="component" value="Unassembled WGS sequence"/>
</dbReference>
<evidence type="ECO:0000313" key="6">
    <source>
        <dbReference type="Proteomes" id="UP001407405"/>
    </source>
</evidence>
<evidence type="ECO:0000256" key="3">
    <source>
        <dbReference type="SAM" id="Phobius"/>
    </source>
</evidence>
<keyword evidence="6" id="KW-1185">Reference proteome</keyword>
<sequence>MIKKILGKGVYGLAKGISAVLDGLIYATETMVLIAKSFLRGCAVLISMGGCLFFFLMIGPLGAWLLGNPGMLLLLMMILFIPVAGALFITYLKYVKYILTEYLFHTANCWMGKSGYSYKAFDHFKKAYRQAEEDRIKRERQRRYEQQREWEERFQQWNQQNTYSSSWSTGGTGAGGWSYSQFGFGQSGHQQNGHSQGTSNPYVAFREKYQKSCDVLGVPEDADQYRVKLAYRKMAKMHHPDVNQSPDATKKFQQINDAYEFLNEDNIQRYQQIKKH</sequence>
<dbReference type="SMART" id="SM00271">
    <property type="entry name" value="DnaJ"/>
    <property type="match status" value="1"/>
</dbReference>
<keyword evidence="3" id="KW-0472">Membrane</keyword>
<gene>
    <name evidence="5" type="ORF">AAIG11_11460</name>
</gene>
<feature type="transmembrane region" description="Helical" evidence="3">
    <location>
        <begin position="41"/>
        <end position="66"/>
    </location>
</feature>
<dbReference type="RefSeq" id="WP_343186410.1">
    <property type="nucleotide sequence ID" value="NZ_JBCITM010000011.1"/>
</dbReference>
<protein>
    <submittedName>
        <fullName evidence="5">J domain-containing protein</fullName>
    </submittedName>
</protein>
<dbReference type="PRINTS" id="PR00625">
    <property type="entry name" value="JDOMAIN"/>
</dbReference>
<dbReference type="CDD" id="cd06257">
    <property type="entry name" value="DnaJ"/>
    <property type="match status" value="1"/>
</dbReference>
<dbReference type="PANTHER" id="PTHR43096:SF52">
    <property type="entry name" value="DNAJ HOMOLOG 1, MITOCHONDRIAL-RELATED"/>
    <property type="match status" value="1"/>
</dbReference>
<keyword evidence="3" id="KW-0812">Transmembrane</keyword>
<evidence type="ECO:0000256" key="1">
    <source>
        <dbReference type="ARBA" id="ARBA00022705"/>
    </source>
</evidence>
<evidence type="ECO:0000256" key="2">
    <source>
        <dbReference type="ARBA" id="ARBA00023186"/>
    </source>
</evidence>
<keyword evidence="3" id="KW-1133">Transmembrane helix</keyword>
<dbReference type="EMBL" id="JBCITM010000011">
    <property type="protein sequence ID" value="MEN1761097.1"/>
    <property type="molecule type" value="Genomic_DNA"/>
</dbReference>
<evidence type="ECO:0000313" key="5">
    <source>
        <dbReference type="EMBL" id="MEN1761097.1"/>
    </source>
</evidence>
<feature type="transmembrane region" description="Helical" evidence="3">
    <location>
        <begin position="72"/>
        <end position="92"/>
    </location>
</feature>
<dbReference type="InterPro" id="IPR036869">
    <property type="entry name" value="J_dom_sf"/>
</dbReference>
<dbReference type="Pfam" id="PF00226">
    <property type="entry name" value="DnaJ"/>
    <property type="match status" value="1"/>
</dbReference>
<feature type="domain" description="J" evidence="4">
    <location>
        <begin position="211"/>
        <end position="274"/>
    </location>
</feature>
<keyword evidence="1" id="KW-0235">DNA replication</keyword>
<name>A0ABU9VV95_9CLOT</name>
<dbReference type="Gene3D" id="1.10.287.110">
    <property type="entry name" value="DnaJ domain"/>
    <property type="match status" value="1"/>
</dbReference>
<proteinExistence type="predicted"/>
<dbReference type="InterPro" id="IPR001623">
    <property type="entry name" value="DnaJ_domain"/>
</dbReference>
<evidence type="ECO:0000259" key="4">
    <source>
        <dbReference type="PROSITE" id="PS50076"/>
    </source>
</evidence>
<reference evidence="5 6" key="1">
    <citation type="submission" date="2024-04" db="EMBL/GenBank/DDBJ databases">
        <title>Genome sequencing and metabolic network reconstruction of aminoacids and betaine degradation by Anoxynatronum sibiricum.</title>
        <authorList>
            <person name="Detkova E.N."/>
            <person name="Boltjanskaja Y.V."/>
            <person name="Mardanov A.V."/>
            <person name="Kevbrin V."/>
        </authorList>
    </citation>
    <scope>NUCLEOTIDE SEQUENCE [LARGE SCALE GENOMIC DNA]</scope>
    <source>
        <strain evidence="5 6">Z-7981</strain>
    </source>
</reference>
<keyword evidence="2" id="KW-0143">Chaperone</keyword>
<accession>A0ABU9VV95</accession>
<dbReference type="SUPFAM" id="SSF46565">
    <property type="entry name" value="Chaperone J-domain"/>
    <property type="match status" value="1"/>
</dbReference>